<keyword evidence="4" id="KW-1185">Reference proteome</keyword>
<feature type="region of interest" description="Disordered" evidence="1">
    <location>
        <begin position="43"/>
        <end position="65"/>
    </location>
</feature>
<protein>
    <submittedName>
        <fullName evidence="5">C2 domain-containing protein</fullName>
    </submittedName>
</protein>
<dbReference type="WBParaSite" id="GPUH_0000123601-mRNA-1">
    <property type="protein sequence ID" value="GPUH_0000123601-mRNA-1"/>
    <property type="gene ID" value="GPUH_0000123601"/>
</dbReference>
<feature type="domain" description="C2" evidence="2">
    <location>
        <begin position="126"/>
        <end position="223"/>
    </location>
</feature>
<accession>A0A183CXP5</accession>
<dbReference type="AlphaFoldDB" id="A0A183CXP5"/>
<dbReference type="PROSITE" id="PS50004">
    <property type="entry name" value="C2"/>
    <property type="match status" value="1"/>
</dbReference>
<organism evidence="5">
    <name type="scientific">Gongylonema pulchrum</name>
    <dbReference type="NCBI Taxonomy" id="637853"/>
    <lineage>
        <taxon>Eukaryota</taxon>
        <taxon>Metazoa</taxon>
        <taxon>Ecdysozoa</taxon>
        <taxon>Nematoda</taxon>
        <taxon>Chromadorea</taxon>
        <taxon>Rhabditida</taxon>
        <taxon>Spirurina</taxon>
        <taxon>Spiruromorpha</taxon>
        <taxon>Spiruroidea</taxon>
        <taxon>Gongylonematidae</taxon>
        <taxon>Gongylonema</taxon>
    </lineage>
</organism>
<proteinExistence type="predicted"/>
<sequence length="223" mass="24675">MVITARIRALVAGEQRRKPAALDESTGQEAVYGNEKFIERAEKPSLNGVGGQNSSPSNDIFPSQSSKAATAGTAFIVEPKIPLNQLLVMRQNSNESTGSMLRRRRTLGERLFSPRHTQCKERVGGRLGRLQFGIRHLKESSKLIVRVIRVAGLQPIDTQGSADPYVTVTLTESSFAGGEKRKTSIIERCLDPVFDSELAEVKLDKVDISEEFCNLWYDLELAN</sequence>
<reference evidence="5" key="1">
    <citation type="submission" date="2016-06" db="UniProtKB">
        <authorList>
            <consortium name="WormBaseParasite"/>
        </authorList>
    </citation>
    <scope>IDENTIFICATION</scope>
</reference>
<evidence type="ECO:0000313" key="5">
    <source>
        <dbReference type="WBParaSite" id="GPUH_0000123601-mRNA-1"/>
    </source>
</evidence>
<dbReference type="InterPro" id="IPR035892">
    <property type="entry name" value="C2_domain_sf"/>
</dbReference>
<evidence type="ECO:0000313" key="4">
    <source>
        <dbReference type="Proteomes" id="UP000271098"/>
    </source>
</evidence>
<feature type="compositionally biased region" description="Polar residues" evidence="1">
    <location>
        <begin position="52"/>
        <end position="65"/>
    </location>
</feature>
<dbReference type="EMBL" id="UYRT01001429">
    <property type="protein sequence ID" value="VDK29650.1"/>
    <property type="molecule type" value="Genomic_DNA"/>
</dbReference>
<dbReference type="SUPFAM" id="SSF49562">
    <property type="entry name" value="C2 domain (Calcium/lipid-binding domain, CaLB)"/>
    <property type="match status" value="1"/>
</dbReference>
<dbReference type="InterPro" id="IPR000008">
    <property type="entry name" value="C2_dom"/>
</dbReference>
<evidence type="ECO:0000256" key="1">
    <source>
        <dbReference type="SAM" id="MobiDB-lite"/>
    </source>
</evidence>
<dbReference type="Pfam" id="PF00168">
    <property type="entry name" value="C2"/>
    <property type="match status" value="1"/>
</dbReference>
<reference evidence="3 4" key="2">
    <citation type="submission" date="2018-11" db="EMBL/GenBank/DDBJ databases">
        <authorList>
            <consortium name="Pathogen Informatics"/>
        </authorList>
    </citation>
    <scope>NUCLEOTIDE SEQUENCE [LARGE SCALE GENOMIC DNA]</scope>
</reference>
<dbReference type="Gene3D" id="2.60.40.150">
    <property type="entry name" value="C2 domain"/>
    <property type="match status" value="1"/>
</dbReference>
<name>A0A183CXP5_9BILA</name>
<dbReference type="Proteomes" id="UP000271098">
    <property type="component" value="Unassembled WGS sequence"/>
</dbReference>
<gene>
    <name evidence="3" type="ORF">GPUH_LOCUS1234</name>
</gene>
<evidence type="ECO:0000259" key="2">
    <source>
        <dbReference type="PROSITE" id="PS50004"/>
    </source>
</evidence>
<evidence type="ECO:0000313" key="3">
    <source>
        <dbReference type="EMBL" id="VDK29650.1"/>
    </source>
</evidence>
<dbReference type="OrthoDB" id="270970at2759"/>